<feature type="region of interest" description="Disordered" evidence="1">
    <location>
        <begin position="306"/>
        <end position="332"/>
    </location>
</feature>
<reference evidence="4" key="2">
    <citation type="submission" date="2017-02" db="EMBL/GenBank/DDBJ databases">
        <title>Sunflower complete genome.</title>
        <authorList>
            <person name="Langlade N."/>
            <person name="Munos S."/>
        </authorList>
    </citation>
    <scope>NUCLEOTIDE SEQUENCE [LARGE SCALE GENOMIC DNA]</scope>
    <source>
        <tissue evidence="4">Leaves</tissue>
    </source>
</reference>
<dbReference type="Proteomes" id="UP000215914">
    <property type="component" value="Chromosome 10"/>
</dbReference>
<sequence length="569" mass="64946">MASTTDTVLISDPKEHTWVVEIDGIFNNQLKIDDESPSVSIFKLPETITQTKPEAYEPQQIGLGPIHHFRQWPYKKMEQKKLAVMRDTLQSFGVKNYDSFVNDVRNFVPSVRSCYDMFLEDDDESLARIFAIDCFFLFNLFGNYNNPLSEHIPFLLNKAFETRQSLEDVIKKTFYPDGQIPEAVDNQNRWELLREGPHRQNLVYDAKKRMVAKDILMVENQIPVMVLKFVVDCFNVSSPSSSSSVDDFSPSVFRVFCEIHSPLKLCSKSQAPSSVDHLLHYMYYSIVNNVKLSDEPPKDDQRYKFPKPETPIDYQPDKVPTKTPTAGNLPNINSKIPQKEIVQAYLQTVSFLEAFSKSKTLIPPASELHCKAGFHFHSLEENEGIQDIRIDGKNIYLPTLTLNTDSEVILRNLVAYETVTANSDSFPLSEYMDLMCGLVTNKDDATYLKSQNVIIGDMGAAKVARLFKGMSGSTSTMKTKGKSKLRLVIDEINKVYESRLRTKIYLLLKKLALWLLLVLTTIGSFVEYSWKIVAFMVSIITVFMLTWQSYCDFYGCDKNTVTMLPYASS</sequence>
<dbReference type="InterPro" id="IPR004158">
    <property type="entry name" value="DUF247_pln"/>
</dbReference>
<keyword evidence="2" id="KW-1133">Transmembrane helix</keyword>
<dbReference type="PANTHER" id="PTHR31549:SF307">
    <property type="match status" value="1"/>
</dbReference>
<evidence type="ECO:0000313" key="3">
    <source>
        <dbReference type="EMBL" id="KAF5788253.1"/>
    </source>
</evidence>
<dbReference type="Pfam" id="PF03140">
    <property type="entry name" value="DUF247"/>
    <property type="match status" value="1"/>
</dbReference>
<protein>
    <submittedName>
        <fullName evidence="4">Uncharacterized protein</fullName>
    </submittedName>
</protein>
<evidence type="ECO:0000256" key="1">
    <source>
        <dbReference type="SAM" id="MobiDB-lite"/>
    </source>
</evidence>
<dbReference type="EMBL" id="CM007899">
    <property type="protein sequence ID" value="OTG12951.1"/>
    <property type="molecule type" value="Genomic_DNA"/>
</dbReference>
<reference evidence="3 5" key="1">
    <citation type="journal article" date="2017" name="Nature">
        <title>The sunflower genome provides insights into oil metabolism, flowering and Asterid evolution.</title>
        <authorList>
            <person name="Badouin H."/>
            <person name="Gouzy J."/>
            <person name="Grassa C.J."/>
            <person name="Murat F."/>
            <person name="Staton S.E."/>
            <person name="Cottret L."/>
            <person name="Lelandais-Briere C."/>
            <person name="Owens G.L."/>
            <person name="Carrere S."/>
            <person name="Mayjonade B."/>
            <person name="Legrand L."/>
            <person name="Gill N."/>
            <person name="Kane N.C."/>
            <person name="Bowers J.E."/>
            <person name="Hubner S."/>
            <person name="Bellec A."/>
            <person name="Berard A."/>
            <person name="Berges H."/>
            <person name="Blanchet N."/>
            <person name="Boniface M.C."/>
            <person name="Brunel D."/>
            <person name="Catrice O."/>
            <person name="Chaidir N."/>
            <person name="Claudel C."/>
            <person name="Donnadieu C."/>
            <person name="Faraut T."/>
            <person name="Fievet G."/>
            <person name="Helmstetter N."/>
            <person name="King M."/>
            <person name="Knapp S.J."/>
            <person name="Lai Z."/>
            <person name="Le Paslier M.C."/>
            <person name="Lippi Y."/>
            <person name="Lorenzon L."/>
            <person name="Mandel J.R."/>
            <person name="Marage G."/>
            <person name="Marchand G."/>
            <person name="Marquand E."/>
            <person name="Bret-Mestries E."/>
            <person name="Morien E."/>
            <person name="Nambeesan S."/>
            <person name="Nguyen T."/>
            <person name="Pegot-Espagnet P."/>
            <person name="Pouilly N."/>
            <person name="Raftis F."/>
            <person name="Sallet E."/>
            <person name="Schiex T."/>
            <person name="Thomas J."/>
            <person name="Vandecasteele C."/>
            <person name="Vares D."/>
            <person name="Vear F."/>
            <person name="Vautrin S."/>
            <person name="Crespi M."/>
            <person name="Mangin B."/>
            <person name="Burke J.M."/>
            <person name="Salse J."/>
            <person name="Munos S."/>
            <person name="Vincourt P."/>
            <person name="Rieseberg L.H."/>
            <person name="Langlade N.B."/>
        </authorList>
    </citation>
    <scope>NUCLEOTIDE SEQUENCE [LARGE SCALE GENOMIC DNA]</scope>
    <source>
        <strain evidence="5">cv. SF193</strain>
        <tissue evidence="3">Leaves</tissue>
    </source>
</reference>
<dbReference type="OMA" id="MEQHESS"/>
<keyword evidence="5" id="KW-1185">Reference proteome</keyword>
<dbReference type="EMBL" id="MNCJ02000325">
    <property type="protein sequence ID" value="KAF5788253.1"/>
    <property type="molecule type" value="Genomic_DNA"/>
</dbReference>
<evidence type="ECO:0000313" key="5">
    <source>
        <dbReference type="Proteomes" id="UP000215914"/>
    </source>
</evidence>
<evidence type="ECO:0000256" key="2">
    <source>
        <dbReference type="SAM" id="Phobius"/>
    </source>
</evidence>
<reference evidence="3" key="3">
    <citation type="submission" date="2020-06" db="EMBL/GenBank/DDBJ databases">
        <title>Helianthus annuus Genome sequencing and assembly Release 2.</title>
        <authorList>
            <person name="Gouzy J."/>
            <person name="Langlade N."/>
            <person name="Munos S."/>
        </authorList>
    </citation>
    <scope>NUCLEOTIDE SEQUENCE</scope>
    <source>
        <tissue evidence="3">Leaves</tissue>
    </source>
</reference>
<evidence type="ECO:0000313" key="4">
    <source>
        <dbReference type="EMBL" id="OTG12951.1"/>
    </source>
</evidence>
<accession>A0A251TSF2</accession>
<feature type="transmembrane region" description="Helical" evidence="2">
    <location>
        <begin position="532"/>
        <end position="550"/>
    </location>
</feature>
<keyword evidence="2" id="KW-0812">Transmembrane</keyword>
<keyword evidence="2" id="KW-0472">Membrane</keyword>
<proteinExistence type="predicted"/>
<organism evidence="4 5">
    <name type="scientific">Helianthus annuus</name>
    <name type="common">Common sunflower</name>
    <dbReference type="NCBI Taxonomy" id="4232"/>
    <lineage>
        <taxon>Eukaryota</taxon>
        <taxon>Viridiplantae</taxon>
        <taxon>Streptophyta</taxon>
        <taxon>Embryophyta</taxon>
        <taxon>Tracheophyta</taxon>
        <taxon>Spermatophyta</taxon>
        <taxon>Magnoliopsida</taxon>
        <taxon>eudicotyledons</taxon>
        <taxon>Gunneridae</taxon>
        <taxon>Pentapetalae</taxon>
        <taxon>asterids</taxon>
        <taxon>campanulids</taxon>
        <taxon>Asterales</taxon>
        <taxon>Asteraceae</taxon>
        <taxon>Asteroideae</taxon>
        <taxon>Heliantheae alliance</taxon>
        <taxon>Heliantheae</taxon>
        <taxon>Helianthus</taxon>
    </lineage>
</organism>
<dbReference type="AlphaFoldDB" id="A0A251TSF2"/>
<name>A0A251TSF2_HELAN</name>
<dbReference type="InParanoid" id="A0A251TSF2"/>
<feature type="transmembrane region" description="Helical" evidence="2">
    <location>
        <begin position="504"/>
        <end position="526"/>
    </location>
</feature>
<dbReference type="PANTHER" id="PTHR31549">
    <property type="entry name" value="PROTEIN, PUTATIVE (DUF247)-RELATED-RELATED"/>
    <property type="match status" value="1"/>
</dbReference>
<feature type="compositionally biased region" description="Polar residues" evidence="1">
    <location>
        <begin position="322"/>
        <end position="332"/>
    </location>
</feature>
<gene>
    <name evidence="4" type="ORF">HannXRQ_Chr10g0315251</name>
    <name evidence="3" type="ORF">HanXRQr2_Chr10g0461961</name>
</gene>
<dbReference type="Gramene" id="mRNA:HanXRQr2_Chr10g0461961">
    <property type="protein sequence ID" value="CDS:HanXRQr2_Chr10g0461961.1"/>
    <property type="gene ID" value="HanXRQr2_Chr10g0461961"/>
</dbReference>